<name>A0A0K2U9P5_LEPSM</name>
<protein>
    <submittedName>
        <fullName evidence="1">Uncharacterized protein</fullName>
    </submittedName>
</protein>
<dbReference type="AlphaFoldDB" id="A0A0K2U9P5"/>
<accession>A0A0K2U9P5</accession>
<dbReference type="EMBL" id="HACA01017055">
    <property type="protein sequence ID" value="CDW34416.1"/>
    <property type="molecule type" value="Transcribed_RNA"/>
</dbReference>
<organism evidence="1">
    <name type="scientific">Lepeophtheirus salmonis</name>
    <name type="common">Salmon louse</name>
    <name type="synonym">Caligus salmonis</name>
    <dbReference type="NCBI Taxonomy" id="72036"/>
    <lineage>
        <taxon>Eukaryota</taxon>
        <taxon>Metazoa</taxon>
        <taxon>Ecdysozoa</taxon>
        <taxon>Arthropoda</taxon>
        <taxon>Crustacea</taxon>
        <taxon>Multicrustacea</taxon>
        <taxon>Hexanauplia</taxon>
        <taxon>Copepoda</taxon>
        <taxon>Siphonostomatoida</taxon>
        <taxon>Caligidae</taxon>
        <taxon>Lepeophtheirus</taxon>
    </lineage>
</organism>
<evidence type="ECO:0000313" key="1">
    <source>
        <dbReference type="EMBL" id="CDW34416.1"/>
    </source>
</evidence>
<feature type="non-terminal residue" evidence="1">
    <location>
        <position position="99"/>
    </location>
</feature>
<proteinExistence type="predicted"/>
<sequence>MSGDGIRLVGGTAIFDLESSAKFQLRQEFLPPGTKTICRCDPTIPLQIVPSVNVHMLFLICEEFCHDKLNFVLRALESNDVSHELPNRLNLRKSSDTFQ</sequence>
<reference evidence="1" key="1">
    <citation type="submission" date="2014-05" db="EMBL/GenBank/DDBJ databases">
        <authorList>
            <person name="Chronopoulou M."/>
        </authorList>
    </citation>
    <scope>NUCLEOTIDE SEQUENCE</scope>
    <source>
        <tissue evidence="1">Whole organism</tissue>
    </source>
</reference>